<keyword evidence="2" id="KW-1133">Transmembrane helix</keyword>
<sequence length="173" mass="18768">MKFRYYIRGFGAGLIVAAAVLLIAGMIEKNNNYIVSDNKETQSSGSVIAFTTESTDNKEKETQKATGKSDEETTQVNKETTTTVVARETESQRPTASIVIGDGSGLVQIEFKGVGTASEAADILYSAGIIEDKLAFYTYMDISGYAVRIRDGEYSLKPGDSYETIARTITQSD</sequence>
<dbReference type="EMBL" id="CZBV01000002">
    <property type="protein sequence ID" value="CUQ80805.1"/>
    <property type="molecule type" value="Genomic_DNA"/>
</dbReference>
<name>A0A174Z1L8_9FIRM</name>
<evidence type="ECO:0000256" key="2">
    <source>
        <dbReference type="SAM" id="Phobius"/>
    </source>
</evidence>
<dbReference type="AlphaFoldDB" id="A0A174Z1L8"/>
<dbReference type="Proteomes" id="UP000481964">
    <property type="component" value="Unassembled WGS sequence"/>
</dbReference>
<reference evidence="6 7" key="1">
    <citation type="submission" date="2015-09" db="EMBL/GenBank/DDBJ databases">
        <authorList>
            <consortium name="Pathogen Informatics"/>
        </authorList>
    </citation>
    <scope>NUCLEOTIDE SEQUENCE [LARGE SCALE GENOMIC DNA]</scope>
    <source>
        <strain evidence="3 6">2789STDY5834875</strain>
        <strain evidence="4 7">2789STDY5834878</strain>
    </source>
</reference>
<dbReference type="EMBL" id="WKRD01000002">
    <property type="protein sequence ID" value="MSC56229.1"/>
    <property type="molecule type" value="Genomic_DNA"/>
</dbReference>
<dbReference type="OrthoDB" id="9792479at2"/>
<evidence type="ECO:0000313" key="6">
    <source>
        <dbReference type="Proteomes" id="UP000095621"/>
    </source>
</evidence>
<keyword evidence="2" id="KW-0812">Transmembrane</keyword>
<organism evidence="3 6">
    <name type="scientific">Lachnospira eligens</name>
    <dbReference type="NCBI Taxonomy" id="39485"/>
    <lineage>
        <taxon>Bacteria</taxon>
        <taxon>Bacillati</taxon>
        <taxon>Bacillota</taxon>
        <taxon>Clostridia</taxon>
        <taxon>Lachnospirales</taxon>
        <taxon>Lachnospiraceae</taxon>
        <taxon>Lachnospira</taxon>
    </lineage>
</organism>
<evidence type="ECO:0000256" key="1">
    <source>
        <dbReference type="SAM" id="MobiDB-lite"/>
    </source>
</evidence>
<accession>A0A174Z1L8</accession>
<feature type="transmembrane region" description="Helical" evidence="2">
    <location>
        <begin position="6"/>
        <end position="27"/>
    </location>
</feature>
<dbReference type="EMBL" id="CZBU01000003">
    <property type="protein sequence ID" value="CUQ76770.1"/>
    <property type="molecule type" value="Genomic_DNA"/>
</dbReference>
<gene>
    <name evidence="3" type="ORF">ERS852490_01241</name>
    <name evidence="4" type="ORF">ERS852492_00575</name>
    <name evidence="5" type="ORF">GKE48_02015</name>
</gene>
<evidence type="ECO:0008006" key="9">
    <source>
        <dbReference type="Google" id="ProtNLM"/>
    </source>
</evidence>
<reference evidence="5 8" key="2">
    <citation type="journal article" date="2019" name="Nat. Med.">
        <title>A library of human gut bacterial isolates paired with longitudinal multiomics data enables mechanistic microbiome research.</title>
        <authorList>
            <person name="Poyet M."/>
            <person name="Groussin M."/>
            <person name="Gibbons S.M."/>
            <person name="Avila-Pacheco J."/>
            <person name="Jiang X."/>
            <person name="Kearney S.M."/>
            <person name="Perrotta A.R."/>
            <person name="Berdy B."/>
            <person name="Zhao S."/>
            <person name="Lieberman T.D."/>
            <person name="Swanson P.K."/>
            <person name="Smith M."/>
            <person name="Roesemann S."/>
            <person name="Alexander J.E."/>
            <person name="Rich S.A."/>
            <person name="Livny J."/>
            <person name="Vlamakis H."/>
            <person name="Clish C."/>
            <person name="Bullock K."/>
            <person name="Deik A."/>
            <person name="Scott J."/>
            <person name="Pierce K.A."/>
            <person name="Xavier R.J."/>
            <person name="Alm E.J."/>
        </authorList>
    </citation>
    <scope>NUCLEOTIDE SEQUENCE [LARGE SCALE GENOMIC DNA]</scope>
    <source>
        <strain evidence="5 8">BIOML-A1</strain>
    </source>
</reference>
<dbReference type="Proteomes" id="UP000095621">
    <property type="component" value="Unassembled WGS sequence"/>
</dbReference>
<dbReference type="Proteomes" id="UP000095780">
    <property type="component" value="Unassembled WGS sequence"/>
</dbReference>
<evidence type="ECO:0000313" key="7">
    <source>
        <dbReference type="Proteomes" id="UP000095780"/>
    </source>
</evidence>
<dbReference type="RefSeq" id="WP_022097322.1">
    <property type="nucleotide sequence ID" value="NZ_CABIXW010000002.1"/>
</dbReference>
<evidence type="ECO:0000313" key="4">
    <source>
        <dbReference type="EMBL" id="CUQ80805.1"/>
    </source>
</evidence>
<evidence type="ECO:0000313" key="3">
    <source>
        <dbReference type="EMBL" id="CUQ76770.1"/>
    </source>
</evidence>
<feature type="region of interest" description="Disordered" evidence="1">
    <location>
        <begin position="49"/>
        <end position="81"/>
    </location>
</feature>
<evidence type="ECO:0000313" key="5">
    <source>
        <dbReference type="EMBL" id="MSC56229.1"/>
    </source>
</evidence>
<dbReference type="Gene3D" id="3.30.1490.480">
    <property type="entry name" value="Endolytic murein transglycosylase"/>
    <property type="match status" value="1"/>
</dbReference>
<evidence type="ECO:0000313" key="8">
    <source>
        <dbReference type="Proteomes" id="UP000481964"/>
    </source>
</evidence>
<protein>
    <recommendedName>
        <fullName evidence="9">YceG-like family</fullName>
    </recommendedName>
</protein>
<keyword evidence="2" id="KW-0472">Membrane</keyword>
<proteinExistence type="predicted"/>
<feature type="compositionally biased region" description="Basic and acidic residues" evidence="1">
    <location>
        <begin position="55"/>
        <end position="71"/>
    </location>
</feature>